<comment type="caution">
    <text evidence="2">The sequence shown here is derived from an EMBL/GenBank/DDBJ whole genome shotgun (WGS) entry which is preliminary data.</text>
</comment>
<keyword evidence="1" id="KW-1133">Transmembrane helix</keyword>
<dbReference type="RefSeq" id="WP_270686432.1">
    <property type="nucleotide sequence ID" value="NZ_JAQFWQ010000039.1"/>
</dbReference>
<name>A0ABT4U4U9_9ACTN</name>
<proteinExistence type="predicted"/>
<keyword evidence="1" id="KW-0812">Transmembrane</keyword>
<gene>
    <name evidence="2" type="ORF">O4J56_15175</name>
</gene>
<keyword evidence="3" id="KW-1185">Reference proteome</keyword>
<feature type="transmembrane region" description="Helical" evidence="1">
    <location>
        <begin position="129"/>
        <end position="148"/>
    </location>
</feature>
<dbReference type="EMBL" id="JAQFWQ010000039">
    <property type="protein sequence ID" value="MDA2811983.1"/>
    <property type="molecule type" value="Genomic_DNA"/>
</dbReference>
<evidence type="ECO:0000256" key="1">
    <source>
        <dbReference type="SAM" id="Phobius"/>
    </source>
</evidence>
<organism evidence="2 3">
    <name type="scientific">Nocardiopsis endophytica</name>
    <dbReference type="NCBI Taxonomy" id="3018445"/>
    <lineage>
        <taxon>Bacteria</taxon>
        <taxon>Bacillati</taxon>
        <taxon>Actinomycetota</taxon>
        <taxon>Actinomycetes</taxon>
        <taxon>Streptosporangiales</taxon>
        <taxon>Nocardiopsidaceae</taxon>
        <taxon>Nocardiopsis</taxon>
    </lineage>
</organism>
<feature type="transmembrane region" description="Helical" evidence="1">
    <location>
        <begin position="100"/>
        <end position="123"/>
    </location>
</feature>
<accession>A0ABT4U4U9</accession>
<keyword evidence="1" id="KW-0472">Membrane</keyword>
<sequence>MVKARLAAALPLFGLAGVCALLALYWSPFWIATVALWFGTAGSVWQGVRALVGRLPPRPPTDAPPADAPPAGVAFHGEAPDPGEAVAESVRSVARGMKRVVFWLTLAVLVPLGLVMAVVAVVSLVKGDLVMGGALGATAVFLAWYCLVPLRGPWEGGGIDDDPGG</sequence>
<reference evidence="2 3" key="1">
    <citation type="submission" date="2023-01" db="EMBL/GenBank/DDBJ databases">
        <title>Draft genome sequence of Nocardiopsis sp. RSe5-2 isolated from halophytes.</title>
        <authorList>
            <person name="Duangmal K."/>
            <person name="Chantavorakit T."/>
        </authorList>
    </citation>
    <scope>NUCLEOTIDE SEQUENCE [LARGE SCALE GENOMIC DNA]</scope>
    <source>
        <strain evidence="2 3">RSe5-2</strain>
    </source>
</reference>
<evidence type="ECO:0000313" key="3">
    <source>
        <dbReference type="Proteomes" id="UP001527866"/>
    </source>
</evidence>
<protein>
    <submittedName>
        <fullName evidence="2">Uncharacterized protein</fullName>
    </submittedName>
</protein>
<evidence type="ECO:0000313" key="2">
    <source>
        <dbReference type="EMBL" id="MDA2811983.1"/>
    </source>
</evidence>
<dbReference type="Proteomes" id="UP001527866">
    <property type="component" value="Unassembled WGS sequence"/>
</dbReference>